<evidence type="ECO:0000313" key="3">
    <source>
        <dbReference type="EMBL" id="RIV43388.1"/>
    </source>
</evidence>
<dbReference type="Pfam" id="PF00582">
    <property type="entry name" value="Usp"/>
    <property type="match status" value="1"/>
</dbReference>
<dbReference type="PANTHER" id="PTHR46268">
    <property type="entry name" value="STRESS RESPONSE PROTEIN NHAX"/>
    <property type="match status" value="1"/>
</dbReference>
<evidence type="ECO:0000313" key="6">
    <source>
        <dbReference type="Proteomes" id="UP000321621"/>
    </source>
</evidence>
<gene>
    <name evidence="3" type="ORF">D2V05_13270</name>
    <name evidence="4" type="ORF">FQ017_13140</name>
</gene>
<comment type="similarity">
    <text evidence="1">Belongs to the universal stress protein A family.</text>
</comment>
<evidence type="ECO:0000259" key="2">
    <source>
        <dbReference type="Pfam" id="PF00582"/>
    </source>
</evidence>
<name>A0A3A1NIN5_9FLAO</name>
<dbReference type="EMBL" id="QXFI01000031">
    <property type="protein sequence ID" value="RIV43388.1"/>
    <property type="molecule type" value="Genomic_DNA"/>
</dbReference>
<reference evidence="3 5" key="1">
    <citation type="submission" date="2018-08" db="EMBL/GenBank/DDBJ databases">
        <title>Proposal of Muricauda 72 sp.nov. and Muricauda NH166 sp.nov., isolated from seawater.</title>
        <authorList>
            <person name="Cheng H."/>
            <person name="Wu Y.-H."/>
            <person name="Guo L.-L."/>
            <person name="Xu X.-W."/>
        </authorList>
    </citation>
    <scope>NUCLEOTIDE SEQUENCE [LARGE SCALE GENOMIC DNA]</scope>
    <source>
        <strain evidence="3 5">72</strain>
    </source>
</reference>
<dbReference type="Proteomes" id="UP000266691">
    <property type="component" value="Unassembled WGS sequence"/>
</dbReference>
<sequence>MDKRVLLPTDYSKNALNAIRYAFELYKDVQCDFYLLNAFHVSGYNLDSMRVPEIGEPLYEAAKQEAEDGMAHLMEQLEIHPKNEKHTLHTIITFNSLSEAIRNVIEKKDINIIVMGTKGVTDAKARVFGTNAVSVMERIKKCPVIAVPTDYSLEPPKEMVFPTDYKTHFKKRELDYMIEIAKLHGAKINVLHIDRDKDGKLNREEEENKKLLLDILEGTDYETHFLSSVKVSKGINLFVESKDCDMIVFMNRKHLFFGSILSNPLVKEIGYDPKVPILELNDN</sequence>
<evidence type="ECO:0000313" key="5">
    <source>
        <dbReference type="Proteomes" id="UP000266691"/>
    </source>
</evidence>
<dbReference type="EMBL" id="VNWK01000031">
    <property type="protein sequence ID" value="TXJ92725.1"/>
    <property type="molecule type" value="Genomic_DNA"/>
</dbReference>
<proteinExistence type="inferred from homology"/>
<dbReference type="Gene3D" id="3.40.50.12370">
    <property type="match status" value="1"/>
</dbReference>
<dbReference type="SUPFAM" id="SSF52402">
    <property type="entry name" value="Adenine nucleotide alpha hydrolases-like"/>
    <property type="match status" value="2"/>
</dbReference>
<dbReference type="OrthoDB" id="9788959at2"/>
<comment type="caution">
    <text evidence="3">The sequence shown here is derived from an EMBL/GenBank/DDBJ whole genome shotgun (WGS) entry which is preliminary data.</text>
</comment>
<dbReference type="Proteomes" id="UP000321621">
    <property type="component" value="Unassembled WGS sequence"/>
</dbReference>
<evidence type="ECO:0000256" key="1">
    <source>
        <dbReference type="ARBA" id="ARBA00008791"/>
    </source>
</evidence>
<dbReference type="PANTHER" id="PTHR46268:SF6">
    <property type="entry name" value="UNIVERSAL STRESS PROTEIN UP12"/>
    <property type="match status" value="1"/>
</dbReference>
<evidence type="ECO:0000313" key="4">
    <source>
        <dbReference type="EMBL" id="TXJ92725.1"/>
    </source>
</evidence>
<protein>
    <submittedName>
        <fullName evidence="3">Universal stress protein</fullName>
    </submittedName>
</protein>
<accession>A0A3A1NIN5</accession>
<dbReference type="AlphaFoldDB" id="A0A3A1NIN5"/>
<reference evidence="4 6" key="2">
    <citation type="submission" date="2019-07" db="EMBL/GenBank/DDBJ databases">
        <title>Draft genome of two Muricauda strains isolated from deep sea.</title>
        <authorList>
            <person name="Sun C."/>
        </authorList>
    </citation>
    <scope>NUCLEOTIDE SEQUENCE [LARGE SCALE GENOMIC DNA]</scope>
    <source>
        <strain evidence="4 6">72</strain>
    </source>
</reference>
<feature type="domain" description="UspA" evidence="2">
    <location>
        <begin position="3"/>
        <end position="148"/>
    </location>
</feature>
<organism evidence="3 5">
    <name type="scientific">Flagellimonas pelagia</name>
    <dbReference type="NCBI Taxonomy" id="2306998"/>
    <lineage>
        <taxon>Bacteria</taxon>
        <taxon>Pseudomonadati</taxon>
        <taxon>Bacteroidota</taxon>
        <taxon>Flavobacteriia</taxon>
        <taxon>Flavobacteriales</taxon>
        <taxon>Flavobacteriaceae</taxon>
        <taxon>Flagellimonas</taxon>
    </lineage>
</organism>
<dbReference type="RefSeq" id="WP_119648119.1">
    <property type="nucleotide sequence ID" value="NZ_QXFI01000031.1"/>
</dbReference>
<keyword evidence="6" id="KW-1185">Reference proteome</keyword>
<dbReference type="CDD" id="cd00293">
    <property type="entry name" value="USP-like"/>
    <property type="match status" value="1"/>
</dbReference>
<dbReference type="InterPro" id="IPR006016">
    <property type="entry name" value="UspA"/>
</dbReference>